<dbReference type="PANTHER" id="PTHR37984">
    <property type="entry name" value="PROTEIN CBG26694"/>
    <property type="match status" value="1"/>
</dbReference>
<dbReference type="GO" id="GO:0015074">
    <property type="term" value="P:DNA integration"/>
    <property type="evidence" value="ECO:0007669"/>
    <property type="project" value="InterPro"/>
</dbReference>
<dbReference type="GO" id="GO:0042575">
    <property type="term" value="C:DNA polymerase complex"/>
    <property type="evidence" value="ECO:0007669"/>
    <property type="project" value="UniProtKB-ARBA"/>
</dbReference>
<gene>
    <name evidence="4" type="ORF">NTEN_LOCUS21187</name>
</gene>
<evidence type="ECO:0000256" key="1">
    <source>
        <dbReference type="ARBA" id="ARBA00012493"/>
    </source>
</evidence>
<keyword evidence="5" id="KW-1185">Reference proteome</keyword>
<dbReference type="PANTHER" id="PTHR37984:SF5">
    <property type="entry name" value="PROTEIN NYNRIN-LIKE"/>
    <property type="match status" value="1"/>
</dbReference>
<proteinExistence type="predicted"/>
<dbReference type="PROSITE" id="PS50994">
    <property type="entry name" value="INTEGRASE"/>
    <property type="match status" value="1"/>
</dbReference>
<dbReference type="InterPro" id="IPR043128">
    <property type="entry name" value="Rev_trsase/Diguanyl_cyclase"/>
</dbReference>
<feature type="domain" description="Integrase catalytic" evidence="3">
    <location>
        <begin position="458"/>
        <end position="615"/>
    </location>
</feature>
<feature type="non-terminal residue" evidence="4">
    <location>
        <position position="679"/>
    </location>
</feature>
<evidence type="ECO:0000313" key="4">
    <source>
        <dbReference type="EMBL" id="CAB0017115.1"/>
    </source>
</evidence>
<dbReference type="InterPro" id="IPR012337">
    <property type="entry name" value="RNaseH-like_sf"/>
</dbReference>
<sequence length="679" mass="78058">MKSYSDCEISPMIMKINNLRSSHENNRHTFEELVTQHEHRLKNTMTPDQLSSFITLIQEYRDIFSNDPGLIKGYEHKIELSQEVPPFKIPAYPLKPQQIPKAQAIIQKWLNLGIIRRSASCHVSPLVFVEKKNGDLRPCLDGRHINKYIKPQFECPRRQEEILAMCQDVGAISILDMSSSFLQVELSRDSCKYVAFNFLGKIYEFTRVPFGLKTSLSALLRTLDNLIPEDFGSNIGAYVDDIGIFSKSIADHLLHLRALFQRCRELGVHLNLEKCNFMKEELPMLGLIISKSGLRIDEDKVAAISQFPTPINIHVLSQNPSGENKLSRPEAIVNAMSSAFQMLMKIDKLQDRDPDIKEIKDNIDQYPQYRIKKGILFQNKNYRESWKIVIPPDNIFQLIKLIHEYYLHVGIHKTFRLMSEKFTCPRLRFKVLQVVQGCHTCQINKPGKTIILKVSTINSQRSVETVYVDYLGPYPASSLGYKYILVFVNSFSRLVRLYPTKNANSREAIRSLKKFVNELGTPRRILSDNGTHFRTSTWTNAAADLGITAHFTAVRRPQQNLAERVNNEVVKHIRICTGTAQQKWFSHLQDIQNNMNYTYNSTIGMTPCEAHFNRPPPRPWEILPICGGSTEPKTMEDRIKEVKANIARYERKVVSKGPIPKANYGFRIDDLVLVKAKYM</sequence>
<dbReference type="InterPro" id="IPR041588">
    <property type="entry name" value="Integrase_H2C2"/>
</dbReference>
<dbReference type="GO" id="GO:0003964">
    <property type="term" value="F:RNA-directed DNA polymerase activity"/>
    <property type="evidence" value="ECO:0007669"/>
    <property type="project" value="UniProtKB-EC"/>
</dbReference>
<dbReference type="InterPro" id="IPR043502">
    <property type="entry name" value="DNA/RNA_pol_sf"/>
</dbReference>
<dbReference type="CDD" id="cd01647">
    <property type="entry name" value="RT_LTR"/>
    <property type="match status" value="1"/>
</dbReference>
<dbReference type="EMBL" id="CADCXU010030858">
    <property type="protein sequence ID" value="CAB0017115.1"/>
    <property type="molecule type" value="Genomic_DNA"/>
</dbReference>
<dbReference type="InterPro" id="IPR000477">
    <property type="entry name" value="RT_dom"/>
</dbReference>
<feature type="domain" description="Reverse transcriptase" evidence="2">
    <location>
        <begin position="110"/>
        <end position="289"/>
    </location>
</feature>
<dbReference type="Gene3D" id="3.30.420.10">
    <property type="entry name" value="Ribonuclease H-like superfamily/Ribonuclease H"/>
    <property type="match status" value="1"/>
</dbReference>
<dbReference type="Gene3D" id="3.10.10.10">
    <property type="entry name" value="HIV Type 1 Reverse Transcriptase, subunit A, domain 1"/>
    <property type="match status" value="1"/>
</dbReference>
<dbReference type="InterPro" id="IPR001584">
    <property type="entry name" value="Integrase_cat-core"/>
</dbReference>
<dbReference type="EC" id="2.7.7.49" evidence="1"/>
<dbReference type="GO" id="GO:0003676">
    <property type="term" value="F:nucleic acid binding"/>
    <property type="evidence" value="ECO:0007669"/>
    <property type="project" value="InterPro"/>
</dbReference>
<dbReference type="InterPro" id="IPR050951">
    <property type="entry name" value="Retrovirus_Pol_polyprotein"/>
</dbReference>
<dbReference type="OrthoDB" id="6628445at2759"/>
<dbReference type="Gene3D" id="3.30.70.270">
    <property type="match status" value="1"/>
</dbReference>
<name>A0A6H5HK59_9HEMI</name>
<dbReference type="InterPro" id="IPR036397">
    <property type="entry name" value="RNaseH_sf"/>
</dbReference>
<dbReference type="Pfam" id="PF00078">
    <property type="entry name" value="RVT_1"/>
    <property type="match status" value="1"/>
</dbReference>
<dbReference type="Pfam" id="PF00665">
    <property type="entry name" value="rve"/>
    <property type="match status" value="1"/>
</dbReference>
<dbReference type="PROSITE" id="PS50878">
    <property type="entry name" value="RT_POL"/>
    <property type="match status" value="1"/>
</dbReference>
<dbReference type="SUPFAM" id="SSF56672">
    <property type="entry name" value="DNA/RNA polymerases"/>
    <property type="match status" value="1"/>
</dbReference>
<feature type="non-terminal residue" evidence="4">
    <location>
        <position position="1"/>
    </location>
</feature>
<evidence type="ECO:0000259" key="3">
    <source>
        <dbReference type="PROSITE" id="PS50994"/>
    </source>
</evidence>
<accession>A0A6H5HK59</accession>
<dbReference type="AlphaFoldDB" id="A0A6H5HK59"/>
<dbReference type="Proteomes" id="UP000479000">
    <property type="component" value="Unassembled WGS sequence"/>
</dbReference>
<dbReference type="Gene3D" id="1.10.340.70">
    <property type="match status" value="1"/>
</dbReference>
<dbReference type="Pfam" id="PF17921">
    <property type="entry name" value="Integrase_H2C2"/>
    <property type="match status" value="1"/>
</dbReference>
<protein>
    <recommendedName>
        <fullName evidence="1">RNA-directed DNA polymerase</fullName>
        <ecNumber evidence="1">2.7.7.49</ecNumber>
    </recommendedName>
</protein>
<evidence type="ECO:0000259" key="2">
    <source>
        <dbReference type="PROSITE" id="PS50878"/>
    </source>
</evidence>
<dbReference type="SUPFAM" id="SSF53098">
    <property type="entry name" value="Ribonuclease H-like"/>
    <property type="match status" value="1"/>
</dbReference>
<evidence type="ECO:0000313" key="5">
    <source>
        <dbReference type="Proteomes" id="UP000479000"/>
    </source>
</evidence>
<reference evidence="4 5" key="1">
    <citation type="submission" date="2020-02" db="EMBL/GenBank/DDBJ databases">
        <authorList>
            <person name="Ferguson B K."/>
        </authorList>
    </citation>
    <scope>NUCLEOTIDE SEQUENCE [LARGE SCALE GENOMIC DNA]</scope>
</reference>
<organism evidence="4 5">
    <name type="scientific">Nesidiocoris tenuis</name>
    <dbReference type="NCBI Taxonomy" id="355587"/>
    <lineage>
        <taxon>Eukaryota</taxon>
        <taxon>Metazoa</taxon>
        <taxon>Ecdysozoa</taxon>
        <taxon>Arthropoda</taxon>
        <taxon>Hexapoda</taxon>
        <taxon>Insecta</taxon>
        <taxon>Pterygota</taxon>
        <taxon>Neoptera</taxon>
        <taxon>Paraneoptera</taxon>
        <taxon>Hemiptera</taxon>
        <taxon>Heteroptera</taxon>
        <taxon>Panheteroptera</taxon>
        <taxon>Cimicomorpha</taxon>
        <taxon>Miridae</taxon>
        <taxon>Dicyphina</taxon>
        <taxon>Nesidiocoris</taxon>
    </lineage>
</organism>